<accession>A0A410Q8P4</accession>
<name>A0A410Q8P4_9FIRM</name>
<dbReference type="Pfam" id="PF20097">
    <property type="entry name" value="DUF6487"/>
    <property type="match status" value="1"/>
</dbReference>
<proteinExistence type="predicted"/>
<evidence type="ECO:0000313" key="2">
    <source>
        <dbReference type="EMBL" id="QAT60339.1"/>
    </source>
</evidence>
<organism evidence="2 3">
    <name type="scientific">Acidilutibacter cellobiosedens</name>
    <dbReference type="NCBI Taxonomy" id="2507161"/>
    <lineage>
        <taxon>Bacteria</taxon>
        <taxon>Bacillati</taxon>
        <taxon>Bacillota</taxon>
        <taxon>Tissierellia</taxon>
        <taxon>Tissierellales</taxon>
        <taxon>Acidilutibacteraceae</taxon>
        <taxon>Acidilutibacter</taxon>
    </lineage>
</organism>
<dbReference type="Proteomes" id="UP000287969">
    <property type="component" value="Chromosome"/>
</dbReference>
<evidence type="ECO:0000313" key="3">
    <source>
        <dbReference type="Proteomes" id="UP000287969"/>
    </source>
</evidence>
<protein>
    <recommendedName>
        <fullName evidence="1">DUF6487 domain-containing protein</fullName>
    </recommendedName>
</protein>
<dbReference type="AlphaFoldDB" id="A0A410Q8P4"/>
<feature type="domain" description="DUF6487" evidence="1">
    <location>
        <begin position="3"/>
        <end position="67"/>
    </location>
</feature>
<dbReference type="EMBL" id="CP035282">
    <property type="protein sequence ID" value="QAT60339.1"/>
    <property type="molecule type" value="Genomic_DNA"/>
</dbReference>
<dbReference type="KEGG" id="spoa:EQM13_01500"/>
<dbReference type="OrthoDB" id="384892at2"/>
<evidence type="ECO:0000259" key="1">
    <source>
        <dbReference type="Pfam" id="PF20097"/>
    </source>
</evidence>
<dbReference type="InterPro" id="IPR045504">
    <property type="entry name" value="DUF6487"/>
</dbReference>
<reference evidence="3" key="1">
    <citation type="submission" date="2019-01" db="EMBL/GenBank/DDBJ databases">
        <title>Draft genomes of a novel of Sporanaerobacter strains.</title>
        <authorList>
            <person name="Ma S."/>
        </authorList>
    </citation>
    <scope>NUCLEOTIDE SEQUENCE [LARGE SCALE GENOMIC DNA]</scope>
    <source>
        <strain evidence="3">NJN-17</strain>
    </source>
</reference>
<keyword evidence="3" id="KW-1185">Reference proteome</keyword>
<gene>
    <name evidence="2" type="ORF">EQM13_01500</name>
</gene>
<sequence length="75" mass="8445">MKCPYCNGEMEIGILEGGRYLLWAKQPHKVSYHPKAGEVLLGEKAVSSIRVDSYICKQCKKIIIDYANLDDVKEG</sequence>